<name>A0A0A9CF85_ARUDO</name>
<sequence length="36" mass="4214">MRFTGSVANKKLRNIRQKVHEKDQRKRNPGGISEPH</sequence>
<reference evidence="2" key="1">
    <citation type="submission" date="2014-09" db="EMBL/GenBank/DDBJ databases">
        <authorList>
            <person name="Magalhaes I.L.F."/>
            <person name="Oliveira U."/>
            <person name="Santos F.R."/>
            <person name="Vidigal T.H.D.A."/>
            <person name="Brescovit A.D."/>
            <person name="Santos A.J."/>
        </authorList>
    </citation>
    <scope>NUCLEOTIDE SEQUENCE</scope>
    <source>
        <tissue evidence="2">Shoot tissue taken approximately 20 cm above the soil surface</tissue>
    </source>
</reference>
<proteinExistence type="predicted"/>
<dbReference type="AlphaFoldDB" id="A0A0A9CF85"/>
<dbReference type="EMBL" id="GBRH01227748">
    <property type="protein sequence ID" value="JAD70147.1"/>
    <property type="molecule type" value="Transcribed_RNA"/>
</dbReference>
<feature type="region of interest" description="Disordered" evidence="1">
    <location>
        <begin position="1"/>
        <end position="36"/>
    </location>
</feature>
<accession>A0A0A9CF85</accession>
<reference evidence="2" key="2">
    <citation type="journal article" date="2015" name="Data Brief">
        <title>Shoot transcriptome of the giant reed, Arundo donax.</title>
        <authorList>
            <person name="Barrero R.A."/>
            <person name="Guerrero F.D."/>
            <person name="Moolhuijzen P."/>
            <person name="Goolsby J.A."/>
            <person name="Tidwell J."/>
            <person name="Bellgard S.E."/>
            <person name="Bellgard M.I."/>
        </authorList>
    </citation>
    <scope>NUCLEOTIDE SEQUENCE</scope>
    <source>
        <tissue evidence="2">Shoot tissue taken approximately 20 cm above the soil surface</tissue>
    </source>
</reference>
<protein>
    <submittedName>
        <fullName evidence="2">Uncharacterized protein</fullName>
    </submittedName>
</protein>
<organism evidence="2">
    <name type="scientific">Arundo donax</name>
    <name type="common">Giant reed</name>
    <name type="synonym">Donax arundinaceus</name>
    <dbReference type="NCBI Taxonomy" id="35708"/>
    <lineage>
        <taxon>Eukaryota</taxon>
        <taxon>Viridiplantae</taxon>
        <taxon>Streptophyta</taxon>
        <taxon>Embryophyta</taxon>
        <taxon>Tracheophyta</taxon>
        <taxon>Spermatophyta</taxon>
        <taxon>Magnoliopsida</taxon>
        <taxon>Liliopsida</taxon>
        <taxon>Poales</taxon>
        <taxon>Poaceae</taxon>
        <taxon>PACMAD clade</taxon>
        <taxon>Arundinoideae</taxon>
        <taxon>Arundineae</taxon>
        <taxon>Arundo</taxon>
    </lineage>
</organism>
<evidence type="ECO:0000256" key="1">
    <source>
        <dbReference type="SAM" id="MobiDB-lite"/>
    </source>
</evidence>
<evidence type="ECO:0000313" key="2">
    <source>
        <dbReference type="EMBL" id="JAD70147.1"/>
    </source>
</evidence>